<reference evidence="2 3" key="1">
    <citation type="journal article" date="2015" name="Nature">
        <title>rRNA introns, odd ribosomes, and small enigmatic genomes across a large radiation of phyla.</title>
        <authorList>
            <person name="Brown C.T."/>
            <person name="Hug L.A."/>
            <person name="Thomas B.C."/>
            <person name="Sharon I."/>
            <person name="Castelle C.J."/>
            <person name="Singh A."/>
            <person name="Wilkins M.J."/>
            <person name="Williams K.H."/>
            <person name="Banfield J.F."/>
        </authorList>
    </citation>
    <scope>NUCLEOTIDE SEQUENCE [LARGE SCALE GENOMIC DNA]</scope>
</reference>
<feature type="domain" description="DUF11" evidence="1">
    <location>
        <begin position="512"/>
        <end position="594"/>
    </location>
</feature>
<dbReference type="InterPro" id="IPR047589">
    <property type="entry name" value="DUF11_rpt"/>
</dbReference>
<dbReference type="Gene3D" id="2.60.40.740">
    <property type="match status" value="1"/>
</dbReference>
<evidence type="ECO:0000259" key="1">
    <source>
        <dbReference type="Pfam" id="PF01345"/>
    </source>
</evidence>
<accession>A0A0G4B3X8</accession>
<dbReference type="SUPFAM" id="SSF51445">
    <property type="entry name" value="(Trans)glycosidases"/>
    <property type="match status" value="1"/>
</dbReference>
<dbReference type="InterPro" id="IPR008966">
    <property type="entry name" value="Adhesion_dom_sf"/>
</dbReference>
<dbReference type="Pfam" id="PF01345">
    <property type="entry name" value="DUF11"/>
    <property type="match status" value="1"/>
</dbReference>
<protein>
    <submittedName>
        <fullName evidence="2">Conserved repeat domain protein</fullName>
    </submittedName>
</protein>
<dbReference type="NCBIfam" id="TIGR01451">
    <property type="entry name" value="B_ant_repeat"/>
    <property type="match status" value="1"/>
</dbReference>
<dbReference type="EMBL" id="CP011213">
    <property type="protein sequence ID" value="AKM82559.1"/>
    <property type="molecule type" value="Genomic_DNA"/>
</dbReference>
<dbReference type="InterPro" id="IPR051923">
    <property type="entry name" value="Glycosyl_Hydrolase_39"/>
</dbReference>
<dbReference type="PANTHER" id="PTHR12631">
    <property type="entry name" value="ALPHA-L-IDURONIDASE"/>
    <property type="match status" value="1"/>
</dbReference>
<dbReference type="InterPro" id="IPR017853">
    <property type="entry name" value="GH"/>
</dbReference>
<dbReference type="STRING" id="1618337.UT28_C0001G0779"/>
<dbReference type="InterPro" id="IPR001434">
    <property type="entry name" value="OmcB-like_DUF11"/>
</dbReference>
<proteinExistence type="predicted"/>
<name>A0A0G4B3X8_9BACT</name>
<dbReference type="PANTHER" id="PTHR12631:SF10">
    <property type="entry name" value="BETA-XYLOSIDASE-LIKE PROTEIN-RELATED"/>
    <property type="match status" value="1"/>
</dbReference>
<dbReference type="SUPFAM" id="SSF49401">
    <property type="entry name" value="Bacterial adhesins"/>
    <property type="match status" value="1"/>
</dbReference>
<sequence length="596" mass="67216">MTRLLRTIIIIGIIYSSVFNLSNFDIKKTYAQDDHSKDYSVQIKSYDEVNSNYLKLWIWDKRPETGIQISDAGNTNALNSVKPLGIRMVETTMDWNDIESSPGVYRPEKITEWQNKIQTMKNKQVEPIVNILCIKDHCPTNVNYENRYNTYKHFAAFAGDMAKQFPQVTYWELWSGMDVRNGSTDLFGEYNGLSLHDMGVNYAGMLSNAYSTIKISNPQALVIMGGLDYPADQLQMEGDNFIQGIYDGAGGSGRRWFDIANIHTFRKNFTNRGNEIRQIMDQNYDYGKPLWTTAIGLDAGEIQTALGYPRTWNTPTNTSDDPAECKWTDLPKNAEGKLIYDSDGFDYENCKTLSQRILENITSSVFQKAIIYQFHGTNANECSDYNNNQSDPQNLCPGAVLPALPANYILKNAQQIDDYGYGIMRNGQYDQDSSFIPRPIYNWLKNTQVNILVNNQSAFATDVLLPNMESTNLKLYAPEGYDYYFNDLGMVIKNVAINSLSPTEILVKKQVIIKSADRLESSSGQIITYTITYNNTTSGVLKKLSITDEIPNGTTYVPNSATGMGVYDPARNAITWSSMAPNPGNGINLKFQVRVN</sequence>
<dbReference type="KEGG" id="bbgw:UT28_C0001G0779"/>
<dbReference type="Gene3D" id="3.20.20.80">
    <property type="entry name" value="Glycosidases"/>
    <property type="match status" value="1"/>
</dbReference>
<evidence type="ECO:0000313" key="3">
    <source>
        <dbReference type="Proteomes" id="UP000035648"/>
    </source>
</evidence>
<dbReference type="Proteomes" id="UP000035648">
    <property type="component" value="Chromosome"/>
</dbReference>
<evidence type="ECO:0000313" key="2">
    <source>
        <dbReference type="EMBL" id="AKM82559.1"/>
    </source>
</evidence>
<dbReference type="GO" id="GO:0004553">
    <property type="term" value="F:hydrolase activity, hydrolyzing O-glycosyl compounds"/>
    <property type="evidence" value="ECO:0007669"/>
    <property type="project" value="TreeGrafter"/>
</dbReference>
<dbReference type="AlphaFoldDB" id="A0A0G4B3X8"/>
<gene>
    <name evidence="2" type="ORF">UT28_C0001G0779</name>
</gene>
<organism evidence="2 3">
    <name type="scientific">Berkelbacteria bacterium GW2011_GWE1_39_12</name>
    <dbReference type="NCBI Taxonomy" id="1618337"/>
    <lineage>
        <taxon>Bacteria</taxon>
        <taxon>Candidatus Berkelbacteria</taxon>
    </lineage>
</organism>